<evidence type="ECO:0000256" key="1">
    <source>
        <dbReference type="ARBA" id="ARBA00004684"/>
    </source>
</evidence>
<dbReference type="SFLD" id="SFLDS00005">
    <property type="entry name" value="Isoprenoid_Synthase_Type_I"/>
    <property type="match status" value="1"/>
</dbReference>
<evidence type="ECO:0000313" key="4">
    <source>
        <dbReference type="Proteomes" id="UP000035009"/>
    </source>
</evidence>
<dbReference type="GO" id="GO:0004311">
    <property type="term" value="F:geranylgeranyl diphosphate synthase activity"/>
    <property type="evidence" value="ECO:0007669"/>
    <property type="project" value="InterPro"/>
</dbReference>
<proteinExistence type="predicted"/>
<dbReference type="OrthoDB" id="9807580at2"/>
<dbReference type="Pfam" id="PF00494">
    <property type="entry name" value="SQS_PSY"/>
    <property type="match status" value="1"/>
</dbReference>
<dbReference type="GO" id="GO:0051996">
    <property type="term" value="F:squalene synthase [NAD(P)H] activity"/>
    <property type="evidence" value="ECO:0007669"/>
    <property type="project" value="InterPro"/>
</dbReference>
<name>M3VDQ1_GORML</name>
<comment type="caution">
    <text evidence="3">The sequence shown here is derived from an EMBL/GenBank/DDBJ whole genome shotgun (WGS) entry which is preliminary data.</text>
</comment>
<accession>M3VDQ1</accession>
<dbReference type="InterPro" id="IPR033904">
    <property type="entry name" value="Trans_IPPS_HH"/>
</dbReference>
<dbReference type="eggNOG" id="COG1562">
    <property type="taxonomic scope" value="Bacteria"/>
</dbReference>
<dbReference type="EMBL" id="BAOP01000004">
    <property type="protein sequence ID" value="GAC78644.1"/>
    <property type="molecule type" value="Genomic_DNA"/>
</dbReference>
<gene>
    <name evidence="3" type="primary">crtB</name>
    <name evidence="3" type="ORF">GM1_004_00890</name>
</gene>
<dbReference type="GO" id="GO:0016117">
    <property type="term" value="P:carotenoid biosynthetic process"/>
    <property type="evidence" value="ECO:0007669"/>
    <property type="project" value="UniProtKB-ARBA"/>
</dbReference>
<sequence length="300" mass="32459">MSDVARGHSVARSVTAGAGRTYYLASLLLPAPRRRAVHALYAYARSVDDAVDSGLAPDVATARIDVLEAGLHAALRGDAPPTGLDVDDADVLAALAAAVRDNGIPISTFDAFGRSMRMDLPGTPLFRNRYRTFDDLAEYTYGSAAVIGIQMIPVLGADPSLGDGAALLGEAFQLTNFIRDVAEDLRRDRVYLPLDVLSAFGVDEDRLRDDLGRRSTSPELKRAIAHVIAVNRDQYRRTTPAIERLPATTRPAIAAAARSYSDILRVIEDADHDVMAVRAVVPRRTRVRHAAQSLFGGPRF</sequence>
<organism evidence="3 4">
    <name type="scientific">Gordonia malaquae NBRC 108250</name>
    <dbReference type="NCBI Taxonomy" id="1223542"/>
    <lineage>
        <taxon>Bacteria</taxon>
        <taxon>Bacillati</taxon>
        <taxon>Actinomycetota</taxon>
        <taxon>Actinomycetes</taxon>
        <taxon>Mycobacteriales</taxon>
        <taxon>Gordoniaceae</taxon>
        <taxon>Gordonia</taxon>
    </lineage>
</organism>
<dbReference type="UniPathway" id="UPA00799"/>
<dbReference type="InterPro" id="IPR019845">
    <property type="entry name" value="Squalene/phytoene_synthase_CS"/>
</dbReference>
<comment type="pathway">
    <text evidence="1">Carotenoid biosynthesis; phytoene biosynthesis.</text>
</comment>
<dbReference type="InterPro" id="IPR044843">
    <property type="entry name" value="Trans_IPPS_bact-type"/>
</dbReference>
<dbReference type="AlphaFoldDB" id="M3VDQ1"/>
<evidence type="ECO:0000313" key="3">
    <source>
        <dbReference type="EMBL" id="GAC78644.1"/>
    </source>
</evidence>
<dbReference type="InterPro" id="IPR002060">
    <property type="entry name" value="Squ/phyt_synthse"/>
</dbReference>
<dbReference type="SUPFAM" id="SSF48576">
    <property type="entry name" value="Terpenoid synthases"/>
    <property type="match status" value="1"/>
</dbReference>
<dbReference type="Gene3D" id="1.10.600.10">
    <property type="entry name" value="Farnesyl Diphosphate Synthase"/>
    <property type="match status" value="1"/>
</dbReference>
<evidence type="ECO:0000256" key="2">
    <source>
        <dbReference type="ARBA" id="ARBA00022679"/>
    </source>
</evidence>
<dbReference type="RefSeq" id="WP_008376772.1">
    <property type="nucleotide sequence ID" value="NZ_BAOP01000004.1"/>
</dbReference>
<protein>
    <submittedName>
        <fullName evidence="3">Phytoene synthase</fullName>
    </submittedName>
</protein>
<dbReference type="PANTHER" id="PTHR31480">
    <property type="entry name" value="BIFUNCTIONAL LYCOPENE CYCLASE/PHYTOENE SYNTHASE"/>
    <property type="match status" value="1"/>
</dbReference>
<dbReference type="PROSITE" id="PS01045">
    <property type="entry name" value="SQUALEN_PHYTOEN_SYN_2"/>
    <property type="match status" value="1"/>
</dbReference>
<dbReference type="SFLD" id="SFLDG01212">
    <property type="entry name" value="Phytoene_synthase_like"/>
    <property type="match status" value="1"/>
</dbReference>
<dbReference type="CDD" id="cd00683">
    <property type="entry name" value="Trans_IPPS_HH"/>
    <property type="match status" value="1"/>
</dbReference>
<dbReference type="SFLD" id="SFLDG01018">
    <property type="entry name" value="Squalene/Phytoene_Synthase_Lik"/>
    <property type="match status" value="1"/>
</dbReference>
<dbReference type="STRING" id="410332.SAMN04488550_2765"/>
<keyword evidence="4" id="KW-1185">Reference proteome</keyword>
<dbReference type="Proteomes" id="UP000035009">
    <property type="component" value="Unassembled WGS sequence"/>
</dbReference>
<dbReference type="InterPro" id="IPR008949">
    <property type="entry name" value="Isoprenoid_synthase_dom_sf"/>
</dbReference>
<reference evidence="3 4" key="1">
    <citation type="submission" date="2013-02" db="EMBL/GenBank/DDBJ databases">
        <title>Whole genome shotgun sequence of Gordonia malaquae NBRC 108250.</title>
        <authorList>
            <person name="Yoshida I."/>
            <person name="Hosoyama A."/>
            <person name="Tsuchikane K."/>
            <person name="Ando Y."/>
            <person name="Baba S."/>
            <person name="Ohji S."/>
            <person name="Hamada M."/>
            <person name="Tamura T."/>
            <person name="Yamazoe A."/>
            <person name="Yamazaki S."/>
            <person name="Fujita N."/>
        </authorList>
    </citation>
    <scope>NUCLEOTIDE SEQUENCE [LARGE SCALE GENOMIC DNA]</scope>
    <source>
        <strain evidence="3 4">NBRC 108250</strain>
    </source>
</reference>
<keyword evidence="2" id="KW-0808">Transferase</keyword>